<accession>A0AAX3Y3Q7</accession>
<evidence type="ECO:0000313" key="1">
    <source>
        <dbReference type="EMBL" id="WJJ58303.1"/>
    </source>
</evidence>
<name>A0AAX3Y3Q7_9CAUD</name>
<dbReference type="Proteomes" id="UP001431544">
    <property type="component" value="Segment"/>
</dbReference>
<gene>
    <name evidence="1" type="ORF">110_00139</name>
</gene>
<organism evidence="1 2">
    <name type="scientific">Staphylococcus phage 110</name>
    <dbReference type="NCBI Taxonomy" id="3038194"/>
    <lineage>
        <taxon>Viruses</taxon>
        <taxon>Duplodnaviria</taxon>
        <taxon>Heunggongvirae</taxon>
        <taxon>Uroviricota</taxon>
        <taxon>Caudoviricetes</taxon>
        <taxon>Herelleviridae</taxon>
        <taxon>Twortvirinae</taxon>
        <taxon>Sepunavirus</taxon>
    </lineage>
</organism>
<proteinExistence type="predicted"/>
<reference evidence="1" key="1">
    <citation type="journal article" date="2023" name="Front. Cell. Infect. Microbiol.">
        <title>Isolation and in vitro characterization of novel S. epidermidis phages for therapeutic applications.</title>
        <authorList>
            <person name="Strancar V."/>
            <person name="Marusic M."/>
            <person name="Tusar J."/>
            <person name="Pracek N."/>
            <person name="Kolenc M."/>
            <person name="Suster K."/>
            <person name="Horvat S."/>
            <person name="Janez N."/>
            <person name="Peterka M."/>
        </authorList>
    </citation>
    <scope>NUCLEOTIDE SEQUENCE</scope>
</reference>
<protein>
    <submittedName>
        <fullName evidence="1">Uncharacterized protein</fullName>
    </submittedName>
</protein>
<sequence length="55" mass="6535">MASEVKQTIKTLYQNYHKALSEKQATFNLSNFYIMFVFNAKLITFSLEKSYINYL</sequence>
<evidence type="ECO:0000313" key="2">
    <source>
        <dbReference type="Proteomes" id="UP001431544"/>
    </source>
</evidence>
<dbReference type="EMBL" id="OQ448195">
    <property type="protein sequence ID" value="WJJ58303.1"/>
    <property type="molecule type" value="Genomic_DNA"/>
</dbReference>